<gene>
    <name evidence="1" type="ORF">M9H77_28639</name>
</gene>
<evidence type="ECO:0000313" key="2">
    <source>
        <dbReference type="Proteomes" id="UP001060085"/>
    </source>
</evidence>
<keyword evidence="2" id="KW-1185">Reference proteome</keyword>
<name>A0ACC0AGI7_CATRO</name>
<comment type="caution">
    <text evidence="1">The sequence shown here is derived from an EMBL/GenBank/DDBJ whole genome shotgun (WGS) entry which is preliminary data.</text>
</comment>
<protein>
    <submittedName>
        <fullName evidence="1">Uncharacterized protein</fullName>
    </submittedName>
</protein>
<organism evidence="1 2">
    <name type="scientific">Catharanthus roseus</name>
    <name type="common">Madagascar periwinkle</name>
    <name type="synonym">Vinca rosea</name>
    <dbReference type="NCBI Taxonomy" id="4058"/>
    <lineage>
        <taxon>Eukaryota</taxon>
        <taxon>Viridiplantae</taxon>
        <taxon>Streptophyta</taxon>
        <taxon>Embryophyta</taxon>
        <taxon>Tracheophyta</taxon>
        <taxon>Spermatophyta</taxon>
        <taxon>Magnoliopsida</taxon>
        <taxon>eudicotyledons</taxon>
        <taxon>Gunneridae</taxon>
        <taxon>Pentapetalae</taxon>
        <taxon>asterids</taxon>
        <taxon>lamiids</taxon>
        <taxon>Gentianales</taxon>
        <taxon>Apocynaceae</taxon>
        <taxon>Rauvolfioideae</taxon>
        <taxon>Vinceae</taxon>
        <taxon>Catharanthinae</taxon>
        <taxon>Catharanthus</taxon>
    </lineage>
</organism>
<sequence>MIFEVGVDAVSVDEEKKLVYVKGRVDPWLMIKAIEEIGNTAELLSYEKQPKKTHSSNTTETDQINTTTTTTSSIKNNGKEKKTQSFPFSKGKKQSKKKEKKQEEEHKIEDYDYDVLKIDPEICRDPYCKQHKLRSTITSLVPSRDDENHPHHSRMGFVPGAHQLFDEMPYQPLQQYYYNYPPPMMAMAAAPPGYGGFLHSTRHTPHGFTFYRNGNPRECTMM</sequence>
<dbReference type="Proteomes" id="UP001060085">
    <property type="component" value="Linkage Group LG06"/>
</dbReference>
<reference evidence="2" key="1">
    <citation type="journal article" date="2023" name="Nat. Plants">
        <title>Single-cell RNA sequencing provides a high-resolution roadmap for understanding the multicellular compartmentation of specialized metabolism.</title>
        <authorList>
            <person name="Sun S."/>
            <person name="Shen X."/>
            <person name="Li Y."/>
            <person name="Li Y."/>
            <person name="Wang S."/>
            <person name="Li R."/>
            <person name="Zhang H."/>
            <person name="Shen G."/>
            <person name="Guo B."/>
            <person name="Wei J."/>
            <person name="Xu J."/>
            <person name="St-Pierre B."/>
            <person name="Chen S."/>
            <person name="Sun C."/>
        </authorList>
    </citation>
    <scope>NUCLEOTIDE SEQUENCE [LARGE SCALE GENOMIC DNA]</scope>
</reference>
<proteinExistence type="predicted"/>
<evidence type="ECO:0000313" key="1">
    <source>
        <dbReference type="EMBL" id="KAI5659846.1"/>
    </source>
</evidence>
<accession>A0ACC0AGI7</accession>
<dbReference type="EMBL" id="CM044706">
    <property type="protein sequence ID" value="KAI5659846.1"/>
    <property type="molecule type" value="Genomic_DNA"/>
</dbReference>